<dbReference type="GO" id="GO:0005524">
    <property type="term" value="F:ATP binding"/>
    <property type="evidence" value="ECO:0007669"/>
    <property type="project" value="UniProtKB-KW"/>
</dbReference>
<feature type="domain" description="Protein kinase" evidence="4">
    <location>
        <begin position="37"/>
        <end position="289"/>
    </location>
</feature>
<evidence type="ECO:0000259" key="4">
    <source>
        <dbReference type="PROSITE" id="PS50011"/>
    </source>
</evidence>
<dbReference type="RefSeq" id="XP_014152780.1">
    <property type="nucleotide sequence ID" value="XM_014297305.1"/>
</dbReference>
<dbReference type="GeneID" id="25909212"/>
<dbReference type="SMART" id="SM00220">
    <property type="entry name" value="S_TKc"/>
    <property type="match status" value="1"/>
</dbReference>
<dbReference type="GO" id="GO:0005737">
    <property type="term" value="C:cytoplasm"/>
    <property type="evidence" value="ECO:0007669"/>
    <property type="project" value="TreeGrafter"/>
</dbReference>
<evidence type="ECO:0000256" key="2">
    <source>
        <dbReference type="ARBA" id="ARBA00022840"/>
    </source>
</evidence>
<organism evidence="5 6">
    <name type="scientific">Sphaeroforma arctica JP610</name>
    <dbReference type="NCBI Taxonomy" id="667725"/>
    <lineage>
        <taxon>Eukaryota</taxon>
        <taxon>Ichthyosporea</taxon>
        <taxon>Ichthyophonida</taxon>
        <taxon>Sphaeroforma</taxon>
    </lineage>
</organism>
<dbReference type="eggNOG" id="KOG0588">
    <property type="taxonomic scope" value="Eukaryota"/>
</dbReference>
<evidence type="ECO:0000256" key="3">
    <source>
        <dbReference type="SAM" id="MobiDB-lite"/>
    </source>
</evidence>
<dbReference type="InterPro" id="IPR011009">
    <property type="entry name" value="Kinase-like_dom_sf"/>
</dbReference>
<dbReference type="AlphaFoldDB" id="A0A0L0FSC1"/>
<accession>A0A0L0FSC1</accession>
<dbReference type="STRING" id="667725.A0A0L0FSC1"/>
<dbReference type="Pfam" id="PF00069">
    <property type="entry name" value="Pkinase"/>
    <property type="match status" value="1"/>
</dbReference>
<dbReference type="InterPro" id="IPR000719">
    <property type="entry name" value="Prot_kinase_dom"/>
</dbReference>
<sequence length="430" mass="47950">MLENARIDKPVDLFAGGNMSAIHDLDQLKKIRRVKHYVMEKVLASGAYGLVQQGFNEITQEKVAIKMMIKSEKDVDKELEEFKLLRQITHPYIISAVDVVERERYLFIVLGLATGGTLTSLLSSRPDCRMEPQETKHLFYQMLQAVGYLHEHSIAHRDVKPDNILLDHRGNVKLTDFGAAVRLTHENERCSDVCGTIYYVAPELVHAPYLPRPLDVWALGVVLFNMATGMFPFIPNTTDLEAFLGAVAQQKLNFPESLEYDARVIITCMMTVDVEKRITVRDVLKYEWFENEKIEFQNAVQENCTSKPSIRMSYLNQSQDLIDDMVTSVDKCAESWGESSLYTSKDFAIFTKRSVIPTAQAAPSPGPPSPANGVISPRAAPKGPRASLGKLSSLLSHSHVGRGVSRNGSGIDIGSSVDDVHDTTVQILVK</sequence>
<dbReference type="PANTHER" id="PTHR24346:SF30">
    <property type="entry name" value="MATERNAL EMBRYONIC LEUCINE ZIPPER KINASE"/>
    <property type="match status" value="1"/>
</dbReference>
<name>A0A0L0FSC1_9EUKA</name>
<evidence type="ECO:0000313" key="6">
    <source>
        <dbReference type="Proteomes" id="UP000054560"/>
    </source>
</evidence>
<dbReference type="SUPFAM" id="SSF56112">
    <property type="entry name" value="Protein kinase-like (PK-like)"/>
    <property type="match status" value="1"/>
</dbReference>
<dbReference type="Proteomes" id="UP000054560">
    <property type="component" value="Unassembled WGS sequence"/>
</dbReference>
<feature type="region of interest" description="Disordered" evidence="3">
    <location>
        <begin position="359"/>
        <end position="388"/>
    </location>
</feature>
<keyword evidence="5" id="KW-0418">Kinase</keyword>
<dbReference type="InterPro" id="IPR008271">
    <property type="entry name" value="Ser/Thr_kinase_AS"/>
</dbReference>
<keyword evidence="6" id="KW-1185">Reference proteome</keyword>
<evidence type="ECO:0000313" key="5">
    <source>
        <dbReference type="EMBL" id="KNC78878.1"/>
    </source>
</evidence>
<protein>
    <submittedName>
        <fullName evidence="5">CAMK/CAMKL/BRSK protein kinase</fullName>
    </submittedName>
</protein>
<dbReference type="PANTHER" id="PTHR24346">
    <property type="entry name" value="MAP/MICROTUBULE AFFINITY-REGULATING KINASE"/>
    <property type="match status" value="1"/>
</dbReference>
<keyword evidence="5" id="KW-0808">Transferase</keyword>
<dbReference type="EMBL" id="KQ242406">
    <property type="protein sequence ID" value="KNC78878.1"/>
    <property type="molecule type" value="Genomic_DNA"/>
</dbReference>
<reference evidence="5 6" key="1">
    <citation type="submission" date="2011-02" db="EMBL/GenBank/DDBJ databases">
        <title>The Genome Sequence of Sphaeroforma arctica JP610.</title>
        <authorList>
            <consortium name="The Broad Institute Genome Sequencing Platform"/>
            <person name="Russ C."/>
            <person name="Cuomo C."/>
            <person name="Young S.K."/>
            <person name="Zeng Q."/>
            <person name="Gargeya S."/>
            <person name="Alvarado L."/>
            <person name="Berlin A."/>
            <person name="Chapman S.B."/>
            <person name="Chen Z."/>
            <person name="Freedman E."/>
            <person name="Gellesch M."/>
            <person name="Goldberg J."/>
            <person name="Griggs A."/>
            <person name="Gujja S."/>
            <person name="Heilman E."/>
            <person name="Heiman D."/>
            <person name="Howarth C."/>
            <person name="Mehta T."/>
            <person name="Neiman D."/>
            <person name="Pearson M."/>
            <person name="Roberts A."/>
            <person name="Saif S."/>
            <person name="Shea T."/>
            <person name="Shenoy N."/>
            <person name="Sisk P."/>
            <person name="Stolte C."/>
            <person name="Sykes S."/>
            <person name="White J."/>
            <person name="Yandava C."/>
            <person name="Burger G."/>
            <person name="Gray M.W."/>
            <person name="Holland P.W.H."/>
            <person name="King N."/>
            <person name="Lang F.B.F."/>
            <person name="Roger A.J."/>
            <person name="Ruiz-Trillo I."/>
            <person name="Haas B."/>
            <person name="Nusbaum C."/>
            <person name="Birren B."/>
        </authorList>
    </citation>
    <scope>NUCLEOTIDE SEQUENCE [LARGE SCALE GENOMIC DNA]</scope>
    <source>
        <strain evidence="5 6">JP610</strain>
    </source>
</reference>
<dbReference type="PROSITE" id="PS50011">
    <property type="entry name" value="PROTEIN_KINASE_DOM"/>
    <property type="match status" value="1"/>
</dbReference>
<feature type="non-terminal residue" evidence="5">
    <location>
        <position position="430"/>
    </location>
</feature>
<keyword evidence="2" id="KW-0067">ATP-binding</keyword>
<keyword evidence="1" id="KW-0547">Nucleotide-binding</keyword>
<gene>
    <name evidence="5" type="ORF">SARC_08708</name>
</gene>
<proteinExistence type="predicted"/>
<dbReference type="PROSITE" id="PS00108">
    <property type="entry name" value="PROTEIN_KINASE_ST"/>
    <property type="match status" value="1"/>
</dbReference>
<dbReference type="Gene3D" id="1.10.510.10">
    <property type="entry name" value="Transferase(Phosphotransferase) domain 1"/>
    <property type="match status" value="1"/>
</dbReference>
<dbReference type="GO" id="GO:0004674">
    <property type="term" value="F:protein serine/threonine kinase activity"/>
    <property type="evidence" value="ECO:0007669"/>
    <property type="project" value="TreeGrafter"/>
</dbReference>
<evidence type="ECO:0000256" key="1">
    <source>
        <dbReference type="ARBA" id="ARBA00022741"/>
    </source>
</evidence>
<dbReference type="FunFam" id="1.10.510.10:FF:000571">
    <property type="entry name" value="Maternal embryonic leucine zipper kinase"/>
    <property type="match status" value="1"/>
</dbReference>
<dbReference type="OrthoDB" id="541276at2759"/>
<dbReference type="GO" id="GO:0035556">
    <property type="term" value="P:intracellular signal transduction"/>
    <property type="evidence" value="ECO:0007669"/>
    <property type="project" value="TreeGrafter"/>
</dbReference>